<organism evidence="1 2">
    <name type="scientific">Aspergillus aculeatinus CBS 121060</name>
    <dbReference type="NCBI Taxonomy" id="1448322"/>
    <lineage>
        <taxon>Eukaryota</taxon>
        <taxon>Fungi</taxon>
        <taxon>Dikarya</taxon>
        <taxon>Ascomycota</taxon>
        <taxon>Pezizomycotina</taxon>
        <taxon>Eurotiomycetes</taxon>
        <taxon>Eurotiomycetidae</taxon>
        <taxon>Eurotiales</taxon>
        <taxon>Aspergillaceae</taxon>
        <taxon>Aspergillus</taxon>
        <taxon>Aspergillus subgen. Circumdati</taxon>
    </lineage>
</organism>
<proteinExistence type="predicted"/>
<dbReference type="Proteomes" id="UP000249661">
    <property type="component" value="Unassembled WGS sequence"/>
</dbReference>
<gene>
    <name evidence="1" type="ORF">BO66DRAFT_332676</name>
</gene>
<feature type="non-terminal residue" evidence="1">
    <location>
        <position position="1"/>
    </location>
</feature>
<evidence type="ECO:0000313" key="1">
    <source>
        <dbReference type="EMBL" id="RAH65960.1"/>
    </source>
</evidence>
<protein>
    <submittedName>
        <fullName evidence="1">Uncharacterized protein</fullName>
    </submittedName>
</protein>
<name>A0ACD1GXP6_9EURO</name>
<reference evidence="1" key="1">
    <citation type="submission" date="2018-02" db="EMBL/GenBank/DDBJ databases">
        <title>The genomes of Aspergillus section Nigri reveals drivers in fungal speciation.</title>
        <authorList>
            <consortium name="DOE Joint Genome Institute"/>
            <person name="Vesth T.C."/>
            <person name="Nybo J."/>
            <person name="Theobald S."/>
            <person name="Brandl J."/>
            <person name="Frisvad J.C."/>
            <person name="Nielsen K.F."/>
            <person name="Lyhne E.K."/>
            <person name="Kogle M.E."/>
            <person name="Kuo A."/>
            <person name="Riley R."/>
            <person name="Clum A."/>
            <person name="Nolan M."/>
            <person name="Lipzen A."/>
            <person name="Salamov A."/>
            <person name="Henrissat B."/>
            <person name="Wiebenga A."/>
            <person name="De vries R.P."/>
            <person name="Grigoriev I.V."/>
            <person name="Mortensen U.H."/>
            <person name="Andersen M.R."/>
            <person name="Baker S.E."/>
        </authorList>
    </citation>
    <scope>NUCLEOTIDE SEQUENCE</scope>
    <source>
        <strain evidence="1">CBS 121060</strain>
    </source>
</reference>
<dbReference type="EMBL" id="KZ824987">
    <property type="protein sequence ID" value="RAH65960.1"/>
    <property type="molecule type" value="Genomic_DNA"/>
</dbReference>
<accession>A0ACD1GXP6</accession>
<evidence type="ECO:0000313" key="2">
    <source>
        <dbReference type="Proteomes" id="UP000249661"/>
    </source>
</evidence>
<keyword evidence="2" id="KW-1185">Reference proteome</keyword>
<sequence>RDNLPTMVVAGIIKRCVSPWSSKTTFPRKSNGELRIVHHYLALNDAIVKKAYPMRKSNLSSTAWC</sequence>